<organism evidence="12 13">
    <name type="scientific">Ephemerocybe angulata</name>
    <dbReference type="NCBI Taxonomy" id="980116"/>
    <lineage>
        <taxon>Eukaryota</taxon>
        <taxon>Fungi</taxon>
        <taxon>Dikarya</taxon>
        <taxon>Basidiomycota</taxon>
        <taxon>Agaricomycotina</taxon>
        <taxon>Agaricomycetes</taxon>
        <taxon>Agaricomycetidae</taxon>
        <taxon>Agaricales</taxon>
        <taxon>Agaricineae</taxon>
        <taxon>Psathyrellaceae</taxon>
        <taxon>Ephemerocybe</taxon>
    </lineage>
</organism>
<comment type="catalytic activity">
    <reaction evidence="9 10">
        <text>L-cysteinyl-[protein] + hexadecanoyl-CoA = S-hexadecanoyl-L-cysteinyl-[protein] + CoA</text>
        <dbReference type="Rhea" id="RHEA:36683"/>
        <dbReference type="Rhea" id="RHEA-COMP:10131"/>
        <dbReference type="Rhea" id="RHEA-COMP:11032"/>
        <dbReference type="ChEBI" id="CHEBI:29950"/>
        <dbReference type="ChEBI" id="CHEBI:57287"/>
        <dbReference type="ChEBI" id="CHEBI:57379"/>
        <dbReference type="ChEBI" id="CHEBI:74151"/>
        <dbReference type="EC" id="2.3.1.225"/>
    </reaction>
</comment>
<evidence type="ECO:0000313" key="12">
    <source>
        <dbReference type="EMBL" id="KAF6755366.1"/>
    </source>
</evidence>
<evidence type="ECO:0000256" key="8">
    <source>
        <dbReference type="ARBA" id="ARBA00023315"/>
    </source>
</evidence>
<feature type="transmembrane region" description="Helical" evidence="10">
    <location>
        <begin position="54"/>
        <end position="75"/>
    </location>
</feature>
<dbReference type="PROSITE" id="PS50216">
    <property type="entry name" value="DHHC"/>
    <property type="match status" value="1"/>
</dbReference>
<comment type="similarity">
    <text evidence="10">Belongs to the DHHC palmitoyltransferase family.</text>
</comment>
<evidence type="ECO:0000256" key="1">
    <source>
        <dbReference type="ARBA" id="ARBA00004141"/>
    </source>
</evidence>
<keyword evidence="13" id="KW-1185">Reference proteome</keyword>
<keyword evidence="8 10" id="KW-0012">Acyltransferase</keyword>
<dbReference type="OrthoDB" id="9909019at2759"/>
<dbReference type="GO" id="GO:0019706">
    <property type="term" value="F:protein-cysteine S-palmitoyltransferase activity"/>
    <property type="evidence" value="ECO:0007669"/>
    <property type="project" value="UniProtKB-EC"/>
</dbReference>
<name>A0A8H6HYP6_9AGAR</name>
<keyword evidence="4 10" id="KW-1133">Transmembrane helix</keyword>
<feature type="transmembrane region" description="Helical" evidence="10">
    <location>
        <begin position="21"/>
        <end position="48"/>
    </location>
</feature>
<feature type="transmembrane region" description="Helical" evidence="10">
    <location>
        <begin position="215"/>
        <end position="237"/>
    </location>
</feature>
<keyword evidence="2 10" id="KW-0808">Transferase</keyword>
<keyword evidence="6" id="KW-0564">Palmitate</keyword>
<evidence type="ECO:0000256" key="5">
    <source>
        <dbReference type="ARBA" id="ARBA00023136"/>
    </source>
</evidence>
<evidence type="ECO:0000256" key="9">
    <source>
        <dbReference type="ARBA" id="ARBA00048048"/>
    </source>
</evidence>
<evidence type="ECO:0000256" key="2">
    <source>
        <dbReference type="ARBA" id="ARBA00022679"/>
    </source>
</evidence>
<dbReference type="GO" id="GO:0016020">
    <property type="term" value="C:membrane"/>
    <property type="evidence" value="ECO:0007669"/>
    <property type="project" value="UniProtKB-SubCell"/>
</dbReference>
<dbReference type="InterPro" id="IPR039859">
    <property type="entry name" value="PFA4/ZDH16/20/ERF2-like"/>
</dbReference>
<feature type="transmembrane region" description="Helical" evidence="10">
    <location>
        <begin position="173"/>
        <end position="192"/>
    </location>
</feature>
<evidence type="ECO:0000256" key="7">
    <source>
        <dbReference type="ARBA" id="ARBA00023288"/>
    </source>
</evidence>
<dbReference type="EMBL" id="JACGCI010000030">
    <property type="protein sequence ID" value="KAF6755366.1"/>
    <property type="molecule type" value="Genomic_DNA"/>
</dbReference>
<evidence type="ECO:0000259" key="11">
    <source>
        <dbReference type="Pfam" id="PF01529"/>
    </source>
</evidence>
<comment type="domain">
    <text evidence="10">The DHHC domain is required for palmitoyltransferase activity.</text>
</comment>
<keyword evidence="3 10" id="KW-0812">Transmembrane</keyword>
<comment type="subcellular location">
    <subcellularLocation>
        <location evidence="1">Membrane</location>
        <topology evidence="1">Multi-pass membrane protein</topology>
    </subcellularLocation>
</comment>
<gene>
    <name evidence="12" type="ORF">DFP72DRAFT_811691</name>
</gene>
<comment type="caution">
    <text evidence="12">The sequence shown here is derived from an EMBL/GenBank/DDBJ whole genome shotgun (WGS) entry which is preliminary data.</text>
</comment>
<dbReference type="EC" id="2.3.1.225" evidence="10"/>
<keyword evidence="5 10" id="KW-0472">Membrane</keyword>
<proteinExistence type="inferred from homology"/>
<accession>A0A8H6HYP6</accession>
<evidence type="ECO:0000256" key="10">
    <source>
        <dbReference type="RuleBase" id="RU079119"/>
    </source>
</evidence>
<evidence type="ECO:0000313" key="13">
    <source>
        <dbReference type="Proteomes" id="UP000521943"/>
    </source>
</evidence>
<reference evidence="12 13" key="1">
    <citation type="submission" date="2020-07" db="EMBL/GenBank/DDBJ databases">
        <title>Comparative genomics of pyrophilous fungi reveals a link between fire events and developmental genes.</title>
        <authorList>
            <consortium name="DOE Joint Genome Institute"/>
            <person name="Steindorff A.S."/>
            <person name="Carver A."/>
            <person name="Calhoun S."/>
            <person name="Stillman K."/>
            <person name="Liu H."/>
            <person name="Lipzen A."/>
            <person name="Pangilinan J."/>
            <person name="Labutti K."/>
            <person name="Bruns T.D."/>
            <person name="Grigoriev I.V."/>
        </authorList>
    </citation>
    <scope>NUCLEOTIDE SEQUENCE [LARGE SCALE GENOMIC DNA]</scope>
    <source>
        <strain evidence="12 13">CBS 144469</strain>
    </source>
</reference>
<protein>
    <recommendedName>
        <fullName evidence="10">Palmitoyltransferase</fullName>
        <ecNumber evidence="10">2.3.1.225</ecNumber>
    </recommendedName>
</protein>
<evidence type="ECO:0000256" key="3">
    <source>
        <dbReference type="ARBA" id="ARBA00022692"/>
    </source>
</evidence>
<dbReference type="Pfam" id="PF01529">
    <property type="entry name" value="DHHC"/>
    <property type="match status" value="1"/>
</dbReference>
<feature type="domain" description="Palmitoyltransferase DHHC" evidence="11">
    <location>
        <begin position="128"/>
        <end position="252"/>
    </location>
</feature>
<dbReference type="AlphaFoldDB" id="A0A8H6HYP6"/>
<evidence type="ECO:0000256" key="4">
    <source>
        <dbReference type="ARBA" id="ARBA00022989"/>
    </source>
</evidence>
<keyword evidence="7" id="KW-0449">Lipoprotein</keyword>
<dbReference type="PANTHER" id="PTHR12246">
    <property type="entry name" value="PALMITOYLTRANSFERASE ZDHHC16"/>
    <property type="match status" value="1"/>
</dbReference>
<dbReference type="InterPro" id="IPR001594">
    <property type="entry name" value="Palmitoyltrfase_DHHC"/>
</dbReference>
<evidence type="ECO:0000256" key="6">
    <source>
        <dbReference type="ARBA" id="ARBA00023139"/>
    </source>
</evidence>
<dbReference type="Proteomes" id="UP000521943">
    <property type="component" value="Unassembled WGS sequence"/>
</dbReference>
<sequence length="339" mass="38767">MICAKRVFRCFKTVERWGNKITGAAGPFFVGLAVLLISTGTLCFFDVIAPSLSYPLVTIPLCILIAINLHAHYFYVCTVPPGFIEDPPRDAPSSLLWAKKSDRNGGLLTRGVRWTSAPRMTPSLMTRCSRCNKQRPERAHHCRICNRCVLKYDHHCPVTGINQCVGLYNERHFVMFMMYLVLATFCFGILGYEKMFQALGIIPLPGPWPHRMPDVIYAMIYILSAVLCFAVGVMLSFHLWGISNGETSVEAQDHEQYRHRAKVRRETFVNSYDLGRKQNLLLFFNIGETGYPWYTLVLPLRILPYTDGRSWARQEGYDRHLGIRAGEELTDESEDEEEE</sequence>